<dbReference type="EMBL" id="NJGD01000022">
    <property type="protein sequence ID" value="PJR10707.1"/>
    <property type="molecule type" value="Genomic_DNA"/>
</dbReference>
<reference evidence="1 2" key="1">
    <citation type="submission" date="2017-06" db="EMBL/GenBank/DDBJ databases">
        <title>Ensifer strains isolated from leguminous trees and herbs display diverse denitrification phenotypes with some acting as strong N2O sinks.</title>
        <authorList>
            <person name="Woliy K."/>
            <person name="Mania D."/>
            <person name="Bakken L.R."/>
            <person name="Frostegard A."/>
        </authorList>
    </citation>
    <scope>NUCLEOTIDE SEQUENCE [LARGE SCALE GENOMIC DNA]</scope>
    <source>
        <strain evidence="1 2">AC50a</strain>
    </source>
</reference>
<dbReference type="Proteomes" id="UP000231987">
    <property type="component" value="Unassembled WGS sequence"/>
</dbReference>
<gene>
    <name evidence="1" type="ORF">CEJ86_29060</name>
</gene>
<evidence type="ECO:0000313" key="1">
    <source>
        <dbReference type="EMBL" id="PJR10707.1"/>
    </source>
</evidence>
<name>A0A2J0YV93_RHIML</name>
<dbReference type="AlphaFoldDB" id="A0A2J0YV93"/>
<evidence type="ECO:0000313" key="2">
    <source>
        <dbReference type="Proteomes" id="UP000231987"/>
    </source>
</evidence>
<dbReference type="RefSeq" id="WP_100674521.1">
    <property type="nucleotide sequence ID" value="NZ_NJGD01000022.1"/>
</dbReference>
<protein>
    <submittedName>
        <fullName evidence="1">Uncharacterized protein</fullName>
    </submittedName>
</protein>
<accession>A0A2J0YV93</accession>
<proteinExistence type="predicted"/>
<sequence>MTIETRIANVEAAVKRLAGPAARPAARSQLAMAMADGSVPLELAVLYQVTDGLILNEAEIWDLGDTLGYAGRVAVTREYPLGVAFGWNRSDVVFVLDAGDTMHAGAGSVLAVDSVYTGPESAVHCAPDLGSFLEAVSRGERPWRAARLIDRQAAKLAQLISHYTDRVDARPPLPEATLAAAIASREVSPGAELLAFLGIANGLRFTRTGLEIAGAADLAPVPGIRRPDGAPGAIRVGRVAKGPELIVTAPGWARPSDLVLQLAHGGDPLEAPSFGRLLPVLIGWIGSDAENAP</sequence>
<organism evidence="1 2">
    <name type="scientific">Rhizobium meliloti</name>
    <name type="common">Ensifer meliloti</name>
    <name type="synonym">Sinorhizobium meliloti</name>
    <dbReference type="NCBI Taxonomy" id="382"/>
    <lineage>
        <taxon>Bacteria</taxon>
        <taxon>Pseudomonadati</taxon>
        <taxon>Pseudomonadota</taxon>
        <taxon>Alphaproteobacteria</taxon>
        <taxon>Hyphomicrobiales</taxon>
        <taxon>Rhizobiaceae</taxon>
        <taxon>Sinorhizobium/Ensifer group</taxon>
        <taxon>Sinorhizobium</taxon>
    </lineage>
</organism>
<comment type="caution">
    <text evidence="1">The sequence shown here is derived from an EMBL/GenBank/DDBJ whole genome shotgun (WGS) entry which is preliminary data.</text>
</comment>